<protein>
    <submittedName>
        <fullName evidence="9">LTA synthase family protein</fullName>
    </submittedName>
</protein>
<reference evidence="10" key="1">
    <citation type="journal article" date="2019" name="Int. J. Syst. Evol. Microbiol.">
        <title>The Global Catalogue of Microorganisms (GCM) 10K type strain sequencing project: providing services to taxonomists for standard genome sequencing and annotation.</title>
        <authorList>
            <consortium name="The Broad Institute Genomics Platform"/>
            <consortium name="The Broad Institute Genome Sequencing Center for Infectious Disease"/>
            <person name="Wu L."/>
            <person name="Ma J."/>
        </authorList>
    </citation>
    <scope>NUCLEOTIDE SEQUENCE [LARGE SCALE GENOMIC DNA]</scope>
    <source>
        <strain evidence="10">JCM 18657</strain>
    </source>
</reference>
<comment type="pathway">
    <text evidence="2">Cell wall biogenesis; lipoteichoic acid biosynthesis.</text>
</comment>
<evidence type="ECO:0000256" key="5">
    <source>
        <dbReference type="ARBA" id="ARBA00022989"/>
    </source>
</evidence>
<dbReference type="InterPro" id="IPR000917">
    <property type="entry name" value="Sulfatase_N"/>
</dbReference>
<keyword evidence="6 7" id="KW-0472">Membrane</keyword>
<dbReference type="PANTHER" id="PTHR47371">
    <property type="entry name" value="LIPOTEICHOIC ACID SYNTHASE"/>
    <property type="match status" value="1"/>
</dbReference>
<evidence type="ECO:0000259" key="8">
    <source>
        <dbReference type="Pfam" id="PF00884"/>
    </source>
</evidence>
<comment type="caution">
    <text evidence="9">The sequence shown here is derived from an EMBL/GenBank/DDBJ whole genome shotgun (WGS) entry which is preliminary data.</text>
</comment>
<feature type="transmembrane region" description="Helical" evidence="7">
    <location>
        <begin position="71"/>
        <end position="89"/>
    </location>
</feature>
<organism evidence="9 10">
    <name type="scientific">Paenibacillus thermoaerophilus</name>
    <dbReference type="NCBI Taxonomy" id="1215385"/>
    <lineage>
        <taxon>Bacteria</taxon>
        <taxon>Bacillati</taxon>
        <taxon>Bacillota</taxon>
        <taxon>Bacilli</taxon>
        <taxon>Bacillales</taxon>
        <taxon>Paenibacillaceae</taxon>
        <taxon>Paenibacillus</taxon>
    </lineage>
</organism>
<proteinExistence type="predicted"/>
<comment type="subcellular location">
    <subcellularLocation>
        <location evidence="1">Cell membrane</location>
        <topology evidence="1">Multi-pass membrane protein</topology>
    </subcellularLocation>
</comment>
<keyword evidence="10" id="KW-1185">Reference proteome</keyword>
<evidence type="ECO:0000256" key="1">
    <source>
        <dbReference type="ARBA" id="ARBA00004651"/>
    </source>
</evidence>
<dbReference type="Gene3D" id="2.60.40.10">
    <property type="entry name" value="Immunoglobulins"/>
    <property type="match status" value="1"/>
</dbReference>
<dbReference type="InterPro" id="IPR014756">
    <property type="entry name" value="Ig_E-set"/>
</dbReference>
<feature type="transmembrane region" description="Helical" evidence="7">
    <location>
        <begin position="47"/>
        <end position="64"/>
    </location>
</feature>
<feature type="domain" description="Sulfatase N-terminal" evidence="8">
    <location>
        <begin position="237"/>
        <end position="528"/>
    </location>
</feature>
<gene>
    <name evidence="9" type="ORF">ACFQWB_13375</name>
</gene>
<dbReference type="RefSeq" id="WP_170209482.1">
    <property type="nucleotide sequence ID" value="NZ_JBHTGQ010000031.1"/>
</dbReference>
<dbReference type="InterPro" id="IPR013783">
    <property type="entry name" value="Ig-like_fold"/>
</dbReference>
<dbReference type="EMBL" id="JBHTGQ010000031">
    <property type="protein sequence ID" value="MFC7750912.1"/>
    <property type="molecule type" value="Genomic_DNA"/>
</dbReference>
<evidence type="ECO:0000256" key="2">
    <source>
        <dbReference type="ARBA" id="ARBA00004936"/>
    </source>
</evidence>
<name>A0ABW2V453_9BACL</name>
<evidence type="ECO:0000313" key="9">
    <source>
        <dbReference type="EMBL" id="MFC7750912.1"/>
    </source>
</evidence>
<dbReference type="CDD" id="cd16015">
    <property type="entry name" value="LTA_synthase"/>
    <property type="match status" value="1"/>
</dbReference>
<evidence type="ECO:0000256" key="3">
    <source>
        <dbReference type="ARBA" id="ARBA00022475"/>
    </source>
</evidence>
<dbReference type="InterPro" id="IPR017850">
    <property type="entry name" value="Alkaline_phosphatase_core_sf"/>
</dbReference>
<dbReference type="Gene3D" id="3.40.720.10">
    <property type="entry name" value="Alkaline Phosphatase, subunit A"/>
    <property type="match status" value="1"/>
</dbReference>
<evidence type="ECO:0000256" key="7">
    <source>
        <dbReference type="SAM" id="Phobius"/>
    </source>
</evidence>
<accession>A0ABW2V453</accession>
<keyword evidence="3" id="KW-1003">Cell membrane</keyword>
<dbReference type="Proteomes" id="UP001596528">
    <property type="component" value="Unassembled WGS sequence"/>
</dbReference>
<keyword evidence="5 7" id="KW-1133">Transmembrane helix</keyword>
<keyword evidence="4 7" id="KW-0812">Transmembrane</keyword>
<dbReference type="Pfam" id="PF00884">
    <property type="entry name" value="Sulfatase"/>
    <property type="match status" value="1"/>
</dbReference>
<evidence type="ECO:0000256" key="6">
    <source>
        <dbReference type="ARBA" id="ARBA00023136"/>
    </source>
</evidence>
<dbReference type="SUPFAM" id="SSF81296">
    <property type="entry name" value="E set domains"/>
    <property type="match status" value="1"/>
</dbReference>
<sequence>MRRLLPLLKRVPLALVPALLVILLEALSRVSFLRPYEWIGDHPNEWTMNYFIALSLTLLAAGAFGRTRAAYSLLFALVGVLGVASGIKWSRTGYPLFIWDLALPQEGADAAIATNPAFPPHLLPVAGAAALVAGLCLLPRSVRFGWRERAAYGLLGLLLLLSAWRGVPLPLQDYYRTYTIPFEPDRQFERNGVLLSMVTDVDYVRIERPHGTDETSIRRLVGRLQADANRDASAEKPNVIVLLAETFWDPTRLNNVTFSEDPMPFFRSLMKETTSGWILTPQFGGTTANVEFEVLTGNSVRFLPSGSIPYIHYVNREVDSLASILARQGYETTAINPFYNWFFNSRNAYRNMGFSRFVSSEFFEPRYHGPYLEDRQVMEKIIATTAATPGPDFVFANTMENHGGYEDKFFDNRIAVEGPIGEKAKNMLRNYATGVRAFDDAFRYLVDQYRNNPEPTVILCFGDHLPALGDDYAVYKEAGYVTGRNDPDFMDNMHYTPVVIWSNRPGREREELRMNASYLGAYLLRYAGLEGTYYTEYLYKLYREMPLVPPRPFRKTRPVDETPLEDYARLEYDILFGRQYGYRASGLRGRIAPAAFALGEGPVVLKGAEPLGRDGDRLEVRGERFKPDCSVWLNGRKLDTSYRDAGHLYARLPADEAAPPRPWKLQVRLTDAKRTVLARSNELSLAE</sequence>
<dbReference type="SUPFAM" id="SSF53649">
    <property type="entry name" value="Alkaline phosphatase-like"/>
    <property type="match status" value="1"/>
</dbReference>
<dbReference type="PANTHER" id="PTHR47371:SF3">
    <property type="entry name" value="PHOSPHOGLYCEROL TRANSFERASE I"/>
    <property type="match status" value="1"/>
</dbReference>
<evidence type="ECO:0000256" key="4">
    <source>
        <dbReference type="ARBA" id="ARBA00022692"/>
    </source>
</evidence>
<dbReference type="InterPro" id="IPR050448">
    <property type="entry name" value="OpgB/LTA_synthase_biosynth"/>
</dbReference>
<feature type="transmembrane region" description="Helical" evidence="7">
    <location>
        <begin position="121"/>
        <end position="138"/>
    </location>
</feature>
<feature type="transmembrane region" description="Helical" evidence="7">
    <location>
        <begin position="150"/>
        <end position="167"/>
    </location>
</feature>
<evidence type="ECO:0000313" key="10">
    <source>
        <dbReference type="Proteomes" id="UP001596528"/>
    </source>
</evidence>